<organism evidence="2 3">
    <name type="scientific">Roseinatronobacter ekhonensis</name>
    <dbReference type="NCBI Taxonomy" id="254356"/>
    <lineage>
        <taxon>Bacteria</taxon>
        <taxon>Pseudomonadati</taxon>
        <taxon>Pseudomonadota</taxon>
        <taxon>Alphaproteobacteria</taxon>
        <taxon>Rhodobacterales</taxon>
        <taxon>Paracoccaceae</taxon>
        <taxon>Roseinatronobacter</taxon>
    </lineage>
</organism>
<dbReference type="OrthoDB" id="7728370at2"/>
<evidence type="ECO:0000313" key="2">
    <source>
        <dbReference type="EMBL" id="SUZ33849.1"/>
    </source>
</evidence>
<dbReference type="RefSeq" id="WP_121097076.1">
    <property type="nucleotide sequence ID" value="NZ_UIHC01000080.1"/>
</dbReference>
<name>A0A3B0MVS6_9RHOB</name>
<dbReference type="AlphaFoldDB" id="A0A3B0MVS6"/>
<dbReference type="EMBL" id="UIHC01000080">
    <property type="protein sequence ID" value="SUZ33849.1"/>
    <property type="molecule type" value="Genomic_DNA"/>
</dbReference>
<proteinExistence type="predicted"/>
<accession>A0A3B0MVS6</accession>
<evidence type="ECO:0008006" key="4">
    <source>
        <dbReference type="Google" id="ProtNLM"/>
    </source>
</evidence>
<evidence type="ECO:0000313" key="3">
    <source>
        <dbReference type="Proteomes" id="UP000272908"/>
    </source>
</evidence>
<protein>
    <recommendedName>
        <fullName evidence="4">Mobilization protein</fullName>
    </recommendedName>
</protein>
<sequence length="83" mass="9625">MSRKTPEEKLQELEQKKAQLAAQITRTKAQVRGQERKRDTRRKIIAGALALEHAEQDTQFGQALKFLLDKHVTRPADRELFDL</sequence>
<reference evidence="3" key="1">
    <citation type="submission" date="2018-08" db="EMBL/GenBank/DDBJ databases">
        <authorList>
            <person name="Rodrigo-Torres L."/>
            <person name="Arahal R. D."/>
            <person name="Lucena T."/>
        </authorList>
    </citation>
    <scope>NUCLEOTIDE SEQUENCE [LARGE SCALE GENOMIC DNA]</scope>
    <source>
        <strain evidence="3">CECT 7235</strain>
    </source>
</reference>
<evidence type="ECO:0000256" key="1">
    <source>
        <dbReference type="SAM" id="Coils"/>
    </source>
</evidence>
<feature type="coiled-coil region" evidence="1">
    <location>
        <begin position="3"/>
        <end position="37"/>
    </location>
</feature>
<keyword evidence="3" id="KW-1185">Reference proteome</keyword>
<dbReference type="Proteomes" id="UP000272908">
    <property type="component" value="Unassembled WGS sequence"/>
</dbReference>
<gene>
    <name evidence="2" type="ORF">ROE7235_03624</name>
</gene>
<keyword evidence="1" id="KW-0175">Coiled coil</keyword>